<feature type="transmembrane region" description="Helical" evidence="1">
    <location>
        <begin position="91"/>
        <end position="114"/>
    </location>
</feature>
<keyword evidence="3" id="KW-1185">Reference proteome</keyword>
<keyword evidence="1" id="KW-1133">Transmembrane helix</keyword>
<evidence type="ECO:0000313" key="3">
    <source>
        <dbReference type="Proteomes" id="UP000316639"/>
    </source>
</evidence>
<name>A0A563ESG3_9PSEU</name>
<reference evidence="2 3" key="1">
    <citation type="submission" date="2019-07" db="EMBL/GenBank/DDBJ databases">
        <title>Lentzea xizangensis sp. nov., isolated from Qinghai-Tibetan Plateau Soils.</title>
        <authorList>
            <person name="Huang J."/>
        </authorList>
    </citation>
    <scope>NUCLEOTIDE SEQUENCE [LARGE SCALE GENOMIC DNA]</scope>
    <source>
        <strain evidence="2 3">FXJ1.1311</strain>
    </source>
</reference>
<evidence type="ECO:0000256" key="1">
    <source>
        <dbReference type="SAM" id="Phobius"/>
    </source>
</evidence>
<keyword evidence="1" id="KW-0812">Transmembrane</keyword>
<feature type="transmembrane region" description="Helical" evidence="1">
    <location>
        <begin position="210"/>
        <end position="230"/>
    </location>
</feature>
<feature type="transmembrane region" description="Helical" evidence="1">
    <location>
        <begin position="67"/>
        <end position="85"/>
    </location>
</feature>
<protein>
    <submittedName>
        <fullName evidence="2">MFS transporter</fullName>
    </submittedName>
</protein>
<dbReference type="InterPro" id="IPR036259">
    <property type="entry name" value="MFS_trans_sf"/>
</dbReference>
<dbReference type="RefSeq" id="WP_146353357.1">
    <property type="nucleotide sequence ID" value="NZ_VOBR01000011.1"/>
</dbReference>
<keyword evidence="1" id="KW-0472">Membrane</keyword>
<feature type="transmembrane region" description="Helical" evidence="1">
    <location>
        <begin position="155"/>
        <end position="174"/>
    </location>
</feature>
<dbReference type="EMBL" id="VOBR01000011">
    <property type="protein sequence ID" value="TWP50637.1"/>
    <property type="molecule type" value="Genomic_DNA"/>
</dbReference>
<dbReference type="OrthoDB" id="4123219at2"/>
<dbReference type="SUPFAM" id="SSF103473">
    <property type="entry name" value="MFS general substrate transporter"/>
    <property type="match status" value="1"/>
</dbReference>
<proteinExistence type="predicted"/>
<feature type="transmembrane region" description="Helical" evidence="1">
    <location>
        <begin position="330"/>
        <end position="349"/>
    </location>
</feature>
<dbReference type="Gene3D" id="1.20.1250.20">
    <property type="entry name" value="MFS general substrate transporter like domains"/>
    <property type="match status" value="1"/>
</dbReference>
<feature type="transmembrane region" description="Helical" evidence="1">
    <location>
        <begin position="355"/>
        <end position="375"/>
    </location>
</feature>
<organism evidence="2 3">
    <name type="scientific">Lentzea tibetensis</name>
    <dbReference type="NCBI Taxonomy" id="2591470"/>
    <lineage>
        <taxon>Bacteria</taxon>
        <taxon>Bacillati</taxon>
        <taxon>Actinomycetota</taxon>
        <taxon>Actinomycetes</taxon>
        <taxon>Pseudonocardiales</taxon>
        <taxon>Pseudonocardiaceae</taxon>
        <taxon>Lentzea</taxon>
    </lineage>
</organism>
<gene>
    <name evidence="2" type="ORF">FKR81_18650</name>
</gene>
<dbReference type="AlphaFoldDB" id="A0A563ESG3"/>
<sequence>MRATFSTILLSSLGSTVLWLLLVPYFGAATQSEGLVGLLGMERQVLGVLGALVVGVWADHGRVGHKFALLQGLQLVLAVVFLLVPDAGPEFVLVWTALRFALVGASSVLAYRLLADVSGSSSQGAVLQMVTSPQGAMVFAAVICVAIPAWTSHTLVAALLFDVVSSVAVIWMLLRRRSADTGSLAFEWQRVPVRMGAAVRGFWMRELWPWNLLQIGFLATLSGMMVYAAVIAQGQQLVPTGIAFPAAWFFYGLTFWVTAPLLKRARSWALVFAGVLVACGVVGALVSAFTVHMGLYVVLTFVNAYWIHYTNAQVLERAPVEQLGQIRASMIFYLGLVFGVGEQVVGVLLEHGGLALFGVAHAVGGALLIWAVLSIKPARSCSEQLPVATDRLPSPSRT</sequence>
<comment type="caution">
    <text evidence="2">The sequence shown here is derived from an EMBL/GenBank/DDBJ whole genome shotgun (WGS) entry which is preliminary data.</text>
</comment>
<dbReference type="Proteomes" id="UP000316639">
    <property type="component" value="Unassembled WGS sequence"/>
</dbReference>
<feature type="transmembrane region" description="Helical" evidence="1">
    <location>
        <begin position="242"/>
        <end position="262"/>
    </location>
</feature>
<evidence type="ECO:0000313" key="2">
    <source>
        <dbReference type="EMBL" id="TWP50637.1"/>
    </source>
</evidence>
<feature type="transmembrane region" description="Helical" evidence="1">
    <location>
        <begin position="269"/>
        <end position="287"/>
    </location>
</feature>
<feature type="transmembrane region" description="Helical" evidence="1">
    <location>
        <begin position="126"/>
        <end position="149"/>
    </location>
</feature>
<accession>A0A563ESG3</accession>